<evidence type="ECO:0000256" key="3">
    <source>
        <dbReference type="ARBA" id="ARBA00022679"/>
    </source>
</evidence>
<comment type="similarity">
    <text evidence="1">Belongs to the glycosyltransferase 28 family.</text>
</comment>
<comment type="caution">
    <text evidence="6">The sequence shown here is derived from an EMBL/GenBank/DDBJ whole genome shotgun (WGS) entry which is preliminary data.</text>
</comment>
<dbReference type="InterPro" id="IPR002213">
    <property type="entry name" value="UDP_glucos_trans"/>
</dbReference>
<evidence type="ECO:0000256" key="1">
    <source>
        <dbReference type="ARBA" id="ARBA00006962"/>
    </source>
</evidence>
<keyword evidence="7" id="KW-1185">Reference proteome</keyword>
<protein>
    <submittedName>
        <fullName evidence="6">Nucleotide disphospho-sugar-binding domain-containing protein</fullName>
    </submittedName>
</protein>
<feature type="domain" description="Erythromycin biosynthesis protein CIII-like C-terminal" evidence="4">
    <location>
        <begin position="243"/>
        <end position="384"/>
    </location>
</feature>
<keyword evidence="2" id="KW-0328">Glycosyltransferase</keyword>
<dbReference type="EMBL" id="JBHRWK010000009">
    <property type="protein sequence ID" value="MFC3448699.1"/>
    <property type="molecule type" value="Genomic_DNA"/>
</dbReference>
<dbReference type="PANTHER" id="PTHR48050">
    <property type="entry name" value="STEROL 3-BETA-GLUCOSYLTRANSFERASE"/>
    <property type="match status" value="1"/>
</dbReference>
<accession>A0ABV7NPG1</accession>
<dbReference type="Pfam" id="PF21036">
    <property type="entry name" value="EryCIII-like_N"/>
    <property type="match status" value="1"/>
</dbReference>
<name>A0ABV7NPG1_9PSEU</name>
<feature type="domain" description="Erythromycin biosynthesis protein CIII-like N-terminal" evidence="5">
    <location>
        <begin position="21"/>
        <end position="230"/>
    </location>
</feature>
<proteinExistence type="inferred from homology"/>
<evidence type="ECO:0000256" key="2">
    <source>
        <dbReference type="ARBA" id="ARBA00022676"/>
    </source>
</evidence>
<evidence type="ECO:0000259" key="5">
    <source>
        <dbReference type="Pfam" id="PF21036"/>
    </source>
</evidence>
<dbReference type="InterPro" id="IPR010610">
    <property type="entry name" value="EryCIII-like_C"/>
</dbReference>
<dbReference type="Gene3D" id="3.40.50.2000">
    <property type="entry name" value="Glycogen Phosphorylase B"/>
    <property type="match status" value="2"/>
</dbReference>
<dbReference type="InterPro" id="IPR048284">
    <property type="entry name" value="EryCIII-like_N"/>
</dbReference>
<dbReference type="Proteomes" id="UP001595645">
    <property type="component" value="Unassembled WGS sequence"/>
</dbReference>
<dbReference type="PANTHER" id="PTHR48050:SF13">
    <property type="entry name" value="STEROL 3-BETA-GLUCOSYLTRANSFERASE UGT80A2"/>
    <property type="match status" value="1"/>
</dbReference>
<organism evidence="6 7">
    <name type="scientific">Amycolatopsis speibonae</name>
    <dbReference type="NCBI Taxonomy" id="1450224"/>
    <lineage>
        <taxon>Bacteria</taxon>
        <taxon>Bacillati</taxon>
        <taxon>Actinomycetota</taxon>
        <taxon>Actinomycetes</taxon>
        <taxon>Pseudonocardiales</taxon>
        <taxon>Pseudonocardiaceae</taxon>
        <taxon>Amycolatopsis</taxon>
    </lineage>
</organism>
<gene>
    <name evidence="6" type="ORF">ACFOSH_04565</name>
</gene>
<dbReference type="RefSeq" id="WP_378237379.1">
    <property type="nucleotide sequence ID" value="NZ_JBHRWK010000009.1"/>
</dbReference>
<sequence length="400" mass="42261">MRILFVAAAGAHVPWIVPLSWACQLAGHEVRVAVRPLGVQALSNAGLAVVPLGDEKAIQEAQNRHAGLAYKGSPRTLKGNWVTQPDLLDPELRVDMASRILAAAEGQAADAVEFARSWKPDLVVHDSAATVGLVAAAAAGVPAIGHTFGFAFGFDYRAPELTAVYERLFTPHGLQPVFDEAYIDPCLPSLRDPHRIPWAPMRLVSYNGPLVEPDWLVRRDDRPRVVVTPGLTTTLLDKLIGRIVDGVGGLGAEVIVAVDRASRAGIAARDNVRIVENFPFSLLLPTADAVVHHSGVGTGMNTASNGVPQVVMPQSAVQDFWAEKIVGTGAGISVPDPDTAPADAIADAVGAVLTKPEYRDSAQALKRENEAQPAPGQLVGLLEEFARGADACNSPLVTTA</sequence>
<dbReference type="SUPFAM" id="SSF53756">
    <property type="entry name" value="UDP-Glycosyltransferase/glycogen phosphorylase"/>
    <property type="match status" value="1"/>
</dbReference>
<keyword evidence="3" id="KW-0808">Transferase</keyword>
<evidence type="ECO:0000259" key="4">
    <source>
        <dbReference type="Pfam" id="PF06722"/>
    </source>
</evidence>
<dbReference type="InterPro" id="IPR050426">
    <property type="entry name" value="Glycosyltransferase_28"/>
</dbReference>
<evidence type="ECO:0000313" key="7">
    <source>
        <dbReference type="Proteomes" id="UP001595645"/>
    </source>
</evidence>
<reference evidence="7" key="1">
    <citation type="journal article" date="2019" name="Int. J. Syst. Evol. Microbiol.">
        <title>The Global Catalogue of Microorganisms (GCM) 10K type strain sequencing project: providing services to taxonomists for standard genome sequencing and annotation.</title>
        <authorList>
            <consortium name="The Broad Institute Genomics Platform"/>
            <consortium name="The Broad Institute Genome Sequencing Center for Infectious Disease"/>
            <person name="Wu L."/>
            <person name="Ma J."/>
        </authorList>
    </citation>
    <scope>NUCLEOTIDE SEQUENCE [LARGE SCALE GENOMIC DNA]</scope>
    <source>
        <strain evidence="7">CGMCC 4.7676</strain>
    </source>
</reference>
<dbReference type="Pfam" id="PF06722">
    <property type="entry name" value="EryCIII-like_C"/>
    <property type="match status" value="1"/>
</dbReference>
<dbReference type="CDD" id="cd03784">
    <property type="entry name" value="GT1_Gtf-like"/>
    <property type="match status" value="1"/>
</dbReference>
<evidence type="ECO:0000313" key="6">
    <source>
        <dbReference type="EMBL" id="MFC3448699.1"/>
    </source>
</evidence>